<evidence type="ECO:0000313" key="3">
    <source>
        <dbReference type="Proteomes" id="UP000024376"/>
    </source>
</evidence>
<gene>
    <name evidence="2" type="ORF">M419DRAFT_122372</name>
</gene>
<dbReference type="AlphaFoldDB" id="A0A024SGW9"/>
<proteinExistence type="predicted"/>
<evidence type="ECO:0000256" key="1">
    <source>
        <dbReference type="SAM" id="MobiDB-lite"/>
    </source>
</evidence>
<dbReference type="HOGENOM" id="CLU_2470680_0_0_1"/>
<feature type="region of interest" description="Disordered" evidence="1">
    <location>
        <begin position="1"/>
        <end position="62"/>
    </location>
</feature>
<dbReference type="InterPro" id="IPR002052">
    <property type="entry name" value="DNA_methylase_N6_adenine_CS"/>
</dbReference>
<dbReference type="GO" id="GO:0003676">
    <property type="term" value="F:nucleic acid binding"/>
    <property type="evidence" value="ECO:0007669"/>
    <property type="project" value="InterPro"/>
</dbReference>
<sequence>MLAINPQHKADQILTNPPFPSSTPKPQNPHSLKLFDQDFFRKKNKNVPRVRSKEKQQDSNGKKKNLIRLFPLLCALCRAHQCNIPAPL</sequence>
<dbReference type="EMBL" id="KI911141">
    <property type="protein sequence ID" value="ETS04523.1"/>
    <property type="molecule type" value="Genomic_DNA"/>
</dbReference>
<name>A0A024SGW9_HYPJR</name>
<evidence type="ECO:0000313" key="2">
    <source>
        <dbReference type="EMBL" id="ETS04523.1"/>
    </source>
</evidence>
<reference evidence="3" key="1">
    <citation type="journal article" date="2013" name="Ind. Biotechnol.">
        <title>Comparative genomics analysis of Trichoderma reesei strains.</title>
        <authorList>
            <person name="Koike H."/>
            <person name="Aerts A."/>
            <person name="LaButti K."/>
            <person name="Grigoriev I.V."/>
            <person name="Baker S.E."/>
        </authorList>
    </citation>
    <scope>NUCLEOTIDE SEQUENCE [LARGE SCALE GENOMIC DNA]</scope>
    <source>
        <strain evidence="3">ATCC 56765 / BCRC 32924 / NRRL 11460 / Rut C-30</strain>
    </source>
</reference>
<feature type="compositionally biased region" description="Pro residues" evidence="1">
    <location>
        <begin position="17"/>
        <end position="27"/>
    </location>
</feature>
<feature type="compositionally biased region" description="Basic and acidic residues" evidence="1">
    <location>
        <begin position="51"/>
        <end position="61"/>
    </location>
</feature>
<dbReference type="KEGG" id="trr:M419DRAFT_122372"/>
<dbReference type="GO" id="GO:0032259">
    <property type="term" value="P:methylation"/>
    <property type="evidence" value="ECO:0007669"/>
    <property type="project" value="InterPro"/>
</dbReference>
<accession>A0A024SGW9</accession>
<organism evidence="2 3">
    <name type="scientific">Hypocrea jecorina (strain ATCC 56765 / BCRC 32924 / NRRL 11460 / Rut C-30)</name>
    <name type="common">Trichoderma reesei</name>
    <dbReference type="NCBI Taxonomy" id="1344414"/>
    <lineage>
        <taxon>Eukaryota</taxon>
        <taxon>Fungi</taxon>
        <taxon>Dikarya</taxon>
        <taxon>Ascomycota</taxon>
        <taxon>Pezizomycotina</taxon>
        <taxon>Sordariomycetes</taxon>
        <taxon>Hypocreomycetidae</taxon>
        <taxon>Hypocreales</taxon>
        <taxon>Hypocreaceae</taxon>
        <taxon>Trichoderma</taxon>
    </lineage>
</organism>
<protein>
    <submittedName>
        <fullName evidence="2">Uncharacterized protein</fullName>
    </submittedName>
</protein>
<dbReference type="Proteomes" id="UP000024376">
    <property type="component" value="Unassembled WGS sequence"/>
</dbReference>
<dbReference type="PROSITE" id="PS00092">
    <property type="entry name" value="N6_MTASE"/>
    <property type="match status" value="1"/>
</dbReference>
<dbReference type="GO" id="GO:0008168">
    <property type="term" value="F:methyltransferase activity"/>
    <property type="evidence" value="ECO:0007669"/>
    <property type="project" value="InterPro"/>
</dbReference>